<feature type="compositionally biased region" description="Low complexity" evidence="1">
    <location>
        <begin position="115"/>
        <end position="131"/>
    </location>
</feature>
<reference evidence="2" key="2">
    <citation type="submission" date="2016-05" db="EMBL/GenBank/DDBJ databases">
        <title>Comparative analysis highlights variable genome content of wheat rusts and divergence of the mating loci.</title>
        <authorList>
            <person name="Cuomo C.A."/>
            <person name="Bakkeren G."/>
            <person name="Szabo L."/>
            <person name="Khalil H."/>
            <person name="Joly D."/>
            <person name="Goldberg J."/>
            <person name="Young S."/>
            <person name="Zeng Q."/>
            <person name="Fellers J."/>
        </authorList>
    </citation>
    <scope>NUCLEOTIDE SEQUENCE [LARGE SCALE GENOMIC DNA]</scope>
    <source>
        <strain evidence="2">1-1 BBBD Race 1</strain>
    </source>
</reference>
<accession>A0A0C4F072</accession>
<dbReference type="VEuPathDB" id="FungiDB:PTTG_06488"/>
<keyword evidence="4" id="KW-1185">Reference proteome</keyword>
<dbReference type="AlphaFoldDB" id="A0A0C4F072"/>
<protein>
    <submittedName>
        <fullName evidence="2 3">Uncharacterized protein</fullName>
    </submittedName>
</protein>
<reference evidence="3 4" key="3">
    <citation type="journal article" date="2017" name="G3 (Bethesda)">
        <title>Comparative analysis highlights variable genome content of wheat rusts and divergence of the mating loci.</title>
        <authorList>
            <person name="Cuomo C.A."/>
            <person name="Bakkeren G."/>
            <person name="Khalil H.B."/>
            <person name="Panwar V."/>
            <person name="Joly D."/>
            <person name="Linning R."/>
            <person name="Sakthikumar S."/>
            <person name="Song X."/>
            <person name="Adiconis X."/>
            <person name="Fan L."/>
            <person name="Goldberg J.M."/>
            <person name="Levin J.Z."/>
            <person name="Young S."/>
            <person name="Zeng Q."/>
            <person name="Anikster Y."/>
            <person name="Bruce M."/>
            <person name="Wang M."/>
            <person name="Yin C."/>
            <person name="McCallum B."/>
            <person name="Szabo L.J."/>
            <person name="Hulbert S."/>
            <person name="Chen X."/>
            <person name="Fellers J.P."/>
        </authorList>
    </citation>
    <scope>NUCLEOTIDE SEQUENCE</scope>
    <source>
        <strain evidence="4">Isolate 1-1 / race 1 (BBBD)</strain>
        <strain evidence="3">isolate 1-1 / race 1 (BBBD)</strain>
    </source>
</reference>
<dbReference type="EnsemblFungi" id="PTTG_06488-t43_1">
    <property type="protein sequence ID" value="PTTG_06488-t43_1-p1"/>
    <property type="gene ID" value="PTTG_06488"/>
</dbReference>
<evidence type="ECO:0000313" key="4">
    <source>
        <dbReference type="Proteomes" id="UP000005240"/>
    </source>
</evidence>
<dbReference type="Proteomes" id="UP000005240">
    <property type="component" value="Unassembled WGS sequence"/>
</dbReference>
<feature type="region of interest" description="Disordered" evidence="1">
    <location>
        <begin position="47"/>
        <end position="73"/>
    </location>
</feature>
<evidence type="ECO:0000256" key="1">
    <source>
        <dbReference type="SAM" id="MobiDB-lite"/>
    </source>
</evidence>
<name>A0A0C4F072_PUCT1</name>
<reference evidence="2" key="1">
    <citation type="submission" date="2009-11" db="EMBL/GenBank/DDBJ databases">
        <authorList>
            <consortium name="The Broad Institute Genome Sequencing Platform"/>
            <person name="Ward D."/>
            <person name="Feldgarden M."/>
            <person name="Earl A."/>
            <person name="Young S.K."/>
            <person name="Zeng Q."/>
            <person name="Koehrsen M."/>
            <person name="Alvarado L."/>
            <person name="Berlin A."/>
            <person name="Bochicchio J."/>
            <person name="Borenstein D."/>
            <person name="Chapman S.B."/>
            <person name="Chen Z."/>
            <person name="Engels R."/>
            <person name="Freedman E."/>
            <person name="Gellesch M."/>
            <person name="Goldberg J."/>
            <person name="Griggs A."/>
            <person name="Gujja S."/>
            <person name="Heilman E."/>
            <person name="Heiman D."/>
            <person name="Hepburn T."/>
            <person name="Howarth C."/>
            <person name="Jen D."/>
            <person name="Larson L."/>
            <person name="Lewis B."/>
            <person name="Mehta T."/>
            <person name="Park D."/>
            <person name="Pearson M."/>
            <person name="Roberts A."/>
            <person name="Saif S."/>
            <person name="Shea T."/>
            <person name="Shenoy N."/>
            <person name="Sisk P."/>
            <person name="Stolte C."/>
            <person name="Sykes S."/>
            <person name="Thomson T."/>
            <person name="Walk T."/>
            <person name="White J."/>
            <person name="Yandava C."/>
            <person name="Izard J."/>
            <person name="Baranova O.V."/>
            <person name="Blanton J.M."/>
            <person name="Tanner A.C."/>
            <person name="Dewhirst F.E."/>
            <person name="Haas B."/>
            <person name="Nusbaum C."/>
            <person name="Birren B."/>
        </authorList>
    </citation>
    <scope>NUCLEOTIDE SEQUENCE [LARGE SCALE GENOMIC DNA]</scope>
    <source>
        <strain evidence="2">1-1 BBBD Race 1</strain>
    </source>
</reference>
<reference evidence="3" key="4">
    <citation type="submission" date="2025-05" db="UniProtKB">
        <authorList>
            <consortium name="EnsemblFungi"/>
        </authorList>
    </citation>
    <scope>IDENTIFICATION</scope>
    <source>
        <strain evidence="3">isolate 1-1 / race 1 (BBBD)</strain>
    </source>
</reference>
<sequence length="223" mass="23834">MDYMSWGLYLLIQRGVRKSPLHVILQLSLGPSPCTSHAPPSFLKLAQHPCTRTPRPTPSNGNGPKPAFTLHFGSVGSAGPSTAMIKRMTSISTTNSSSAKDSRSHSSSRVEQFISTEEQPTSPTTSNFPSSAGGAGAQPRDASLSSSHSLSQKPFGFASFSSASPDQWSVAEVSECAKLKGLDGFTAGRFVEHKITGDAPPWLQHRLFPRLCPYPPPPQLKGM</sequence>
<evidence type="ECO:0000313" key="3">
    <source>
        <dbReference type="EnsemblFungi" id="PTTG_06488-t43_1-p1"/>
    </source>
</evidence>
<dbReference type="EMBL" id="ADAS02000126">
    <property type="protein sequence ID" value="OAV89490.1"/>
    <property type="molecule type" value="Genomic_DNA"/>
</dbReference>
<organism evidence="2">
    <name type="scientific">Puccinia triticina (isolate 1-1 / race 1 (BBBD))</name>
    <name type="common">Brown leaf rust fungus</name>
    <dbReference type="NCBI Taxonomy" id="630390"/>
    <lineage>
        <taxon>Eukaryota</taxon>
        <taxon>Fungi</taxon>
        <taxon>Dikarya</taxon>
        <taxon>Basidiomycota</taxon>
        <taxon>Pucciniomycotina</taxon>
        <taxon>Pucciniomycetes</taxon>
        <taxon>Pucciniales</taxon>
        <taxon>Pucciniaceae</taxon>
        <taxon>Puccinia</taxon>
    </lineage>
</organism>
<evidence type="ECO:0000313" key="2">
    <source>
        <dbReference type="EMBL" id="OAV89490.1"/>
    </source>
</evidence>
<proteinExistence type="predicted"/>
<feature type="region of interest" description="Disordered" evidence="1">
    <location>
        <begin position="91"/>
        <end position="148"/>
    </location>
</feature>
<dbReference type="STRING" id="630390.A0A0C4F072"/>
<gene>
    <name evidence="2" type="ORF">PTTG_06488</name>
</gene>